<accession>A0ACC2PYU3</accession>
<protein>
    <submittedName>
        <fullName evidence="1">Uncharacterized protein</fullName>
    </submittedName>
</protein>
<proteinExistence type="predicted"/>
<comment type="caution">
    <text evidence="1">The sequence shown here is derived from an EMBL/GenBank/DDBJ whole genome shotgun (WGS) entry which is preliminary data.</text>
</comment>
<gene>
    <name evidence="1" type="ORF">PYW08_013012</name>
</gene>
<name>A0ACC2PYU3_9NEOP</name>
<organism evidence="1 2">
    <name type="scientific">Mythimna loreyi</name>
    <dbReference type="NCBI Taxonomy" id="667449"/>
    <lineage>
        <taxon>Eukaryota</taxon>
        <taxon>Metazoa</taxon>
        <taxon>Ecdysozoa</taxon>
        <taxon>Arthropoda</taxon>
        <taxon>Hexapoda</taxon>
        <taxon>Insecta</taxon>
        <taxon>Pterygota</taxon>
        <taxon>Neoptera</taxon>
        <taxon>Endopterygota</taxon>
        <taxon>Lepidoptera</taxon>
        <taxon>Glossata</taxon>
        <taxon>Ditrysia</taxon>
        <taxon>Noctuoidea</taxon>
        <taxon>Noctuidae</taxon>
        <taxon>Noctuinae</taxon>
        <taxon>Hadenini</taxon>
        <taxon>Mythimna</taxon>
    </lineage>
</organism>
<dbReference type="Proteomes" id="UP001231649">
    <property type="component" value="Chromosome 32"/>
</dbReference>
<dbReference type="EMBL" id="CM056808">
    <property type="protein sequence ID" value="KAJ8704288.1"/>
    <property type="molecule type" value="Genomic_DNA"/>
</dbReference>
<reference evidence="1" key="1">
    <citation type="submission" date="2023-03" db="EMBL/GenBank/DDBJ databases">
        <title>Chromosome-level genomes of two armyworms, Mythimna separata and Mythimna loreyi, provide insights into the biosynthesis and reception of sex pheromones.</title>
        <authorList>
            <person name="Zhao H."/>
        </authorList>
    </citation>
    <scope>NUCLEOTIDE SEQUENCE</scope>
    <source>
        <strain evidence="1">BeijingLab</strain>
    </source>
</reference>
<evidence type="ECO:0000313" key="1">
    <source>
        <dbReference type="EMBL" id="KAJ8704288.1"/>
    </source>
</evidence>
<evidence type="ECO:0000313" key="2">
    <source>
        <dbReference type="Proteomes" id="UP001231649"/>
    </source>
</evidence>
<sequence>MAEFIKELIIELYKIRTYLIKIGPSRRQENICNKKLSEANVLYEQYNNYIEEIKRIKQFKSVSEIEDIDKSGVKFCNLYLEVTNLCKSEPIISATMAKFDLKIALNLLPVMNDTEAVTKQLIDGIEYYDSVLEDASKKELIEFVLKSRLSQFAKLRLAKKYGNVTKLLRDMKIHLLPKKSFTAISSKLQSIKQNEKTITDYGQELSSLFVDLTISQSEGHEESYDSLKRVNEKLAIKRFADGLRNRRLSTIIAARNYDSLSDAIQAAIDEETSSSDYTSSNIMSMRRSNRATTEVTIQQREVGIIIITAIHAAATDEELEDTITSAELYEADRNPSEEILQDVDTEVSLIIVIIIIGVHRGIRTSG</sequence>
<keyword evidence="2" id="KW-1185">Reference proteome</keyword>